<evidence type="ECO:0000256" key="5">
    <source>
        <dbReference type="ARBA" id="ARBA00022801"/>
    </source>
</evidence>
<evidence type="ECO:0000256" key="11">
    <source>
        <dbReference type="PIRSR" id="PIRSR610347-3"/>
    </source>
</evidence>
<evidence type="ECO:0000256" key="6">
    <source>
        <dbReference type="ARBA" id="ARBA00022839"/>
    </source>
</evidence>
<accession>A0A9N8EJD5</accession>
<dbReference type="EMBL" id="CAICTM010001234">
    <property type="protein sequence ID" value="CAB9521823.1"/>
    <property type="molecule type" value="Genomic_DNA"/>
</dbReference>
<name>A0A9N8EJD5_9STRA</name>
<dbReference type="SUPFAM" id="SSF56024">
    <property type="entry name" value="Phospholipase D/nuclease"/>
    <property type="match status" value="2"/>
</dbReference>
<keyword evidence="13" id="KW-1185">Reference proteome</keyword>
<gene>
    <name evidence="12" type="ORF">SEMRO_1236_G255100.1</name>
</gene>
<organism evidence="12 13">
    <name type="scientific">Seminavis robusta</name>
    <dbReference type="NCBI Taxonomy" id="568900"/>
    <lineage>
        <taxon>Eukaryota</taxon>
        <taxon>Sar</taxon>
        <taxon>Stramenopiles</taxon>
        <taxon>Ochrophyta</taxon>
        <taxon>Bacillariophyta</taxon>
        <taxon>Bacillariophyceae</taxon>
        <taxon>Bacillariophycidae</taxon>
        <taxon>Naviculales</taxon>
        <taxon>Naviculaceae</taxon>
        <taxon>Seminavis</taxon>
    </lineage>
</organism>
<comment type="caution">
    <text evidence="12">The sequence shown here is derived from an EMBL/GenBank/DDBJ whole genome shotgun (WGS) entry which is preliminary data.</text>
</comment>
<evidence type="ECO:0000256" key="2">
    <source>
        <dbReference type="ARBA" id="ARBA00010205"/>
    </source>
</evidence>
<keyword evidence="8" id="KW-0539">Nucleus</keyword>
<evidence type="ECO:0000313" key="13">
    <source>
        <dbReference type="Proteomes" id="UP001153069"/>
    </source>
</evidence>
<dbReference type="GO" id="GO:0006281">
    <property type="term" value="P:DNA repair"/>
    <property type="evidence" value="ECO:0007669"/>
    <property type="project" value="UniProtKB-KW"/>
</dbReference>
<dbReference type="Gene3D" id="3.30.870.10">
    <property type="entry name" value="Endonuclease Chain A"/>
    <property type="match status" value="1"/>
</dbReference>
<dbReference type="OrthoDB" id="47785at2759"/>
<feature type="active site" description="Proton donor/acceptor" evidence="9">
    <location>
        <position position="201"/>
    </location>
</feature>
<comment type="similarity">
    <text evidence="2">Belongs to the tyrosyl-DNA phosphodiesterase family.</text>
</comment>
<keyword evidence="5" id="KW-0378">Hydrolase</keyword>
<dbReference type="Proteomes" id="UP001153069">
    <property type="component" value="Unassembled WGS sequence"/>
</dbReference>
<evidence type="ECO:0000256" key="9">
    <source>
        <dbReference type="PIRSR" id="PIRSR610347-1"/>
    </source>
</evidence>
<evidence type="ECO:0000256" key="8">
    <source>
        <dbReference type="ARBA" id="ARBA00023242"/>
    </source>
</evidence>
<dbReference type="InterPro" id="IPR010347">
    <property type="entry name" value="Tdp1"/>
</dbReference>
<reference evidence="12" key="1">
    <citation type="submission" date="2020-06" db="EMBL/GenBank/DDBJ databases">
        <authorList>
            <consortium name="Plant Systems Biology data submission"/>
        </authorList>
    </citation>
    <scope>NUCLEOTIDE SEQUENCE</scope>
    <source>
        <strain evidence="12">D6</strain>
    </source>
</reference>
<dbReference type="CDD" id="cd09123">
    <property type="entry name" value="PLDc_Tdp1_2"/>
    <property type="match status" value="1"/>
</dbReference>
<evidence type="ECO:0000256" key="3">
    <source>
        <dbReference type="ARBA" id="ARBA00022722"/>
    </source>
</evidence>
<keyword evidence="3" id="KW-0540">Nuclease</keyword>
<proteinExistence type="inferred from homology"/>
<sequence length="311" mass="34204">MGSNAGNETTNDYEETLVNYVNSLGYTTQRNWTGRGSETLSQLIRRYDYSGAKARLIPSTPGYHRVHDNTQPARLVGHLALRDAIRRFAPTPDAIHPAVCQVSSIGSLSKKYLLEFQTSIESGLARQYPKAGDVASDQSLRFKLVFPTMKEIFGAMGGIMQGGCVCGSKRNVSADVLRPLWHKWAANSASGPLEKPKNVPHIKSFFQTNREQDGFDWLVIGSHNLSTAAWGSVKKNDAKHGGGDCIYVKSWELAVFLSPQTLGVDKLLLWGNDNGGSGRTATVPLPYKINPDPYDSNDEPWTAENIMQGMQ</sequence>
<dbReference type="PANTHER" id="PTHR12415:SF0">
    <property type="entry name" value="TYROSYL-DNA PHOSPHODIESTERASE 1"/>
    <property type="match status" value="1"/>
</dbReference>
<evidence type="ECO:0000256" key="7">
    <source>
        <dbReference type="ARBA" id="ARBA00023204"/>
    </source>
</evidence>
<dbReference type="GO" id="GO:0003697">
    <property type="term" value="F:single-stranded DNA binding"/>
    <property type="evidence" value="ECO:0007669"/>
    <property type="project" value="TreeGrafter"/>
</dbReference>
<keyword evidence="4" id="KW-0227">DNA damage</keyword>
<dbReference type="GO" id="GO:0004527">
    <property type="term" value="F:exonuclease activity"/>
    <property type="evidence" value="ECO:0007669"/>
    <property type="project" value="UniProtKB-KW"/>
</dbReference>
<dbReference type="GO" id="GO:0003690">
    <property type="term" value="F:double-stranded DNA binding"/>
    <property type="evidence" value="ECO:0007669"/>
    <property type="project" value="TreeGrafter"/>
</dbReference>
<protein>
    <submittedName>
        <fullName evidence="12">Tyrosyl-DNA phosphodiesterase 1</fullName>
    </submittedName>
</protein>
<dbReference type="PANTHER" id="PTHR12415">
    <property type="entry name" value="TYROSYL-DNA PHOSPHODIESTERASE 1"/>
    <property type="match status" value="1"/>
</dbReference>
<keyword evidence="6" id="KW-0269">Exonuclease</keyword>
<feature type="site" description="Interaction with DNA" evidence="11">
    <location>
        <position position="226"/>
    </location>
</feature>
<dbReference type="AlphaFoldDB" id="A0A9N8EJD5"/>
<evidence type="ECO:0000313" key="12">
    <source>
        <dbReference type="EMBL" id="CAB9521823.1"/>
    </source>
</evidence>
<evidence type="ECO:0000256" key="4">
    <source>
        <dbReference type="ARBA" id="ARBA00022763"/>
    </source>
</evidence>
<dbReference type="GO" id="GO:0017005">
    <property type="term" value="F:3'-tyrosyl-DNA phosphodiesterase activity"/>
    <property type="evidence" value="ECO:0007669"/>
    <property type="project" value="TreeGrafter"/>
</dbReference>
<dbReference type="Pfam" id="PF06087">
    <property type="entry name" value="Tyr-DNA_phospho"/>
    <property type="match status" value="1"/>
</dbReference>
<feature type="binding site" evidence="10">
    <location>
        <position position="203"/>
    </location>
    <ligand>
        <name>substrate</name>
    </ligand>
</feature>
<dbReference type="GO" id="GO:0005634">
    <property type="term" value="C:nucleus"/>
    <property type="evidence" value="ECO:0007669"/>
    <property type="project" value="UniProtKB-SubCell"/>
</dbReference>
<evidence type="ECO:0000256" key="1">
    <source>
        <dbReference type="ARBA" id="ARBA00004123"/>
    </source>
</evidence>
<evidence type="ECO:0000256" key="10">
    <source>
        <dbReference type="PIRSR" id="PIRSR610347-2"/>
    </source>
</evidence>
<keyword evidence="7" id="KW-0234">DNA repair</keyword>
<comment type="subcellular location">
    <subcellularLocation>
        <location evidence="1">Nucleus</location>
    </subcellularLocation>
</comment>